<proteinExistence type="predicted"/>
<reference evidence="1" key="1">
    <citation type="journal article" date="2021" name="Proc. Natl. Acad. Sci. U.S.A.">
        <title>A Catalog of Tens of Thousands of Viruses from Human Metagenomes Reveals Hidden Associations with Chronic Diseases.</title>
        <authorList>
            <person name="Tisza M.J."/>
            <person name="Buck C.B."/>
        </authorList>
    </citation>
    <scope>NUCLEOTIDE SEQUENCE</scope>
    <source>
        <strain evidence="1">Ct1h53</strain>
    </source>
</reference>
<organism evidence="1">
    <name type="scientific">Podoviridae sp. ct1h53</name>
    <dbReference type="NCBI Taxonomy" id="2826536"/>
    <lineage>
        <taxon>Viruses</taxon>
        <taxon>Duplodnaviria</taxon>
        <taxon>Heunggongvirae</taxon>
        <taxon>Uroviricota</taxon>
        <taxon>Caudoviricetes</taxon>
    </lineage>
</organism>
<name>A0A8S5MGL7_9CAUD</name>
<sequence length="102" mass="11942">MTKEQMIRLLDDEFEAMDKHRSNIERIKKDYFDYVYGFKKGDKVSVLYKRSKESLVGFFKSVQIMSTGTVIFTIQAPNKEGRPGRGSYLVYEDDLSEIKKVE</sequence>
<dbReference type="EMBL" id="BK014902">
    <property type="protein sequence ID" value="DAD81485.1"/>
    <property type="molecule type" value="Genomic_DNA"/>
</dbReference>
<evidence type="ECO:0000313" key="1">
    <source>
        <dbReference type="EMBL" id="DAD81485.1"/>
    </source>
</evidence>
<protein>
    <submittedName>
        <fullName evidence="1">Uncharacterized protein</fullName>
    </submittedName>
</protein>
<accession>A0A8S5MGL7</accession>